<dbReference type="SUPFAM" id="SSF56672">
    <property type="entry name" value="DNA/RNA polymerases"/>
    <property type="match status" value="1"/>
</dbReference>
<sequence length="612" mass="71444">MNDKTLKRLEYLQQKNSNPAWVNHDLYRLMYQEDFYILAYERMKSKPGNMTVGSDGETLDGFSRKVIQAMRTEQFRFQPVRQQFIPKSNGKMRKLGIPCVRDKVVQEVIHMILEAIYDSPHGAYFCQSSHGFRSQRSCHTALREYRKKWTGVNWIIEGDIHACFDELDHQILVSLLRKKIQDERFLNLIWKLLRAGYMDVHGTKRDSLIGSPQGGLVSPILANVYLHELDVFMEKLGEERKKGEKRQRNPTYTRLSNDLAGLRKCDQAKTRAYRELIKQRRKVPSFVPKDPEYLRIKYLRYADDWIIGVYGDKRFAQEIKEQVKEFLHTTLKLQLSEEKTCITHARTEEAQFLGTLLTLGYGGEAKIARIAEKARRYKRRSTGWETVIKAPIKKIIKRLHEHKICTAEGEPTAKGAWSHLDLQQIVALYSSINRGIQNYYRFVDNWGELTRIQYILQFSLAKTLAQKLKLSKRAVFKRFGKNLCIKGKTVDDKKEQSVSFFLNHDWTKKRDAFRGGTFSDIDQVRMWRRLSTRSKLGKPCCICGITPEEAQIEMHHVRHIRKLSGKREAAGFNRILQKLNRKQIPVCEMCHGKIHQGGYDGIKLSQLAYLPR</sequence>
<dbReference type="InterPro" id="IPR043502">
    <property type="entry name" value="DNA/RNA_pol_sf"/>
</dbReference>
<evidence type="ECO:0000313" key="3">
    <source>
        <dbReference type="Proteomes" id="UP000654345"/>
    </source>
</evidence>
<dbReference type="PANTHER" id="PTHR33642:SF4">
    <property type="entry name" value="COX1_OXI3 INTRON 1 PROTEIN-RELATED"/>
    <property type="match status" value="1"/>
</dbReference>
<evidence type="ECO:0000259" key="1">
    <source>
        <dbReference type="PROSITE" id="PS50878"/>
    </source>
</evidence>
<proteinExistence type="predicted"/>
<dbReference type="Pfam" id="PF01348">
    <property type="entry name" value="Intron_maturas2"/>
    <property type="match status" value="1"/>
</dbReference>
<dbReference type="PROSITE" id="PS50878">
    <property type="entry name" value="RT_POL"/>
    <property type="match status" value="1"/>
</dbReference>
<gene>
    <name evidence="2" type="ORF">KSB_22360</name>
</gene>
<evidence type="ECO:0000313" key="2">
    <source>
        <dbReference type="EMBL" id="GHO53761.1"/>
    </source>
</evidence>
<dbReference type="InterPro" id="IPR000477">
    <property type="entry name" value="RT_dom"/>
</dbReference>
<dbReference type="InterPro" id="IPR049030">
    <property type="entry name" value="AI2M-like_HNH"/>
</dbReference>
<name>A0ABQ3UM78_9CHLR</name>
<dbReference type="CDD" id="cd01651">
    <property type="entry name" value="RT_G2_intron"/>
    <property type="match status" value="1"/>
</dbReference>
<dbReference type="Pfam" id="PF21368">
    <property type="entry name" value="AI2M-like_HNH"/>
    <property type="match status" value="1"/>
</dbReference>
<dbReference type="InterPro" id="IPR024937">
    <property type="entry name" value="Domain_X"/>
</dbReference>
<organism evidence="2 3">
    <name type="scientific">Ktedonobacter robiniae</name>
    <dbReference type="NCBI Taxonomy" id="2778365"/>
    <lineage>
        <taxon>Bacteria</taxon>
        <taxon>Bacillati</taxon>
        <taxon>Chloroflexota</taxon>
        <taxon>Ktedonobacteria</taxon>
        <taxon>Ktedonobacterales</taxon>
        <taxon>Ktedonobacteraceae</taxon>
        <taxon>Ktedonobacter</taxon>
    </lineage>
</organism>
<keyword evidence="3" id="KW-1185">Reference proteome</keyword>
<dbReference type="PANTHER" id="PTHR33642">
    <property type="entry name" value="COX1/OXI3 INTRON 1 PROTEIN-RELATED"/>
    <property type="match status" value="1"/>
</dbReference>
<feature type="domain" description="Reverse transcriptase" evidence="1">
    <location>
        <begin position="66"/>
        <end position="357"/>
    </location>
</feature>
<reference evidence="2 3" key="1">
    <citation type="journal article" date="2021" name="Int. J. Syst. Evol. Microbiol.">
        <title>Reticulibacter mediterranei gen. nov., sp. nov., within the new family Reticulibacteraceae fam. nov., and Ktedonospora formicarum gen. nov., sp. nov., Ktedonobacter robiniae sp. nov., Dictyobacter formicarum sp. nov. and Dictyobacter arantiisoli sp. nov., belonging to the class Ktedonobacteria.</title>
        <authorList>
            <person name="Yabe S."/>
            <person name="Zheng Y."/>
            <person name="Wang C.M."/>
            <person name="Sakai Y."/>
            <person name="Abe K."/>
            <person name="Yokota A."/>
            <person name="Donadio S."/>
            <person name="Cavaletti L."/>
            <person name="Monciardini P."/>
        </authorList>
    </citation>
    <scope>NUCLEOTIDE SEQUENCE [LARGE SCALE GENOMIC DNA]</scope>
    <source>
        <strain evidence="2 3">SOSP1-30</strain>
    </source>
</reference>
<dbReference type="Pfam" id="PF00078">
    <property type="entry name" value="RVT_1"/>
    <property type="match status" value="1"/>
</dbReference>
<dbReference type="EMBL" id="BNJG01000001">
    <property type="protein sequence ID" value="GHO53761.1"/>
    <property type="molecule type" value="Genomic_DNA"/>
</dbReference>
<comment type="caution">
    <text evidence="2">The sequence shown here is derived from an EMBL/GenBank/DDBJ whole genome shotgun (WGS) entry which is preliminary data.</text>
</comment>
<dbReference type="Proteomes" id="UP000654345">
    <property type="component" value="Unassembled WGS sequence"/>
</dbReference>
<dbReference type="RefSeq" id="WP_201370545.1">
    <property type="nucleotide sequence ID" value="NZ_BNJG01000001.1"/>
</dbReference>
<protein>
    <submittedName>
        <fullName evidence="2">Maturase</fullName>
    </submittedName>
</protein>
<accession>A0ABQ3UM78</accession>